<protein>
    <submittedName>
        <fullName evidence="1">Uncharacterized protein</fullName>
    </submittedName>
</protein>
<accession>A0ACC2HRW4</accession>
<dbReference type="Proteomes" id="UP001153331">
    <property type="component" value="Unassembled WGS sequence"/>
</dbReference>
<comment type="caution">
    <text evidence="1">The sequence shown here is derived from an EMBL/GenBank/DDBJ whole genome shotgun (WGS) entry which is preliminary data.</text>
</comment>
<gene>
    <name evidence="1" type="ORF">OPT61_g10068</name>
</gene>
<dbReference type="EMBL" id="JAPHNI010001432">
    <property type="protein sequence ID" value="KAJ8105615.1"/>
    <property type="molecule type" value="Genomic_DNA"/>
</dbReference>
<reference evidence="1" key="1">
    <citation type="submission" date="2022-11" db="EMBL/GenBank/DDBJ databases">
        <title>Genome Sequence of Boeremia exigua.</title>
        <authorList>
            <person name="Buettner E."/>
        </authorList>
    </citation>
    <scope>NUCLEOTIDE SEQUENCE</scope>
    <source>
        <strain evidence="1">CU02</strain>
    </source>
</reference>
<evidence type="ECO:0000313" key="1">
    <source>
        <dbReference type="EMBL" id="KAJ8105615.1"/>
    </source>
</evidence>
<keyword evidence="2" id="KW-1185">Reference proteome</keyword>
<sequence length="269" mass="27729">METIAVMSGLMCVGCCTSGSKRAKGAATRNLGVTHTDQWFIAVARDSAAGKGAGEHPQWLVDQGRTPFEQRVGGPRARVGRGGVLRIAAEALQATGTAGGPCAYQGQALELRRSALCRNLVTLAAGIAKLVQWSAQAIVQHVSGGGLPRDEAGRRREADKDVSVTIISLKGLLGGVRHWHPTAGAAGAVADMGAIGEQFLVSHAPKRPQRAMGPTICCSCCASPPRGAASSPGAVRRARQPACRRADPGAFTPPLPRAAAEPRPGVAGR</sequence>
<proteinExistence type="predicted"/>
<name>A0ACC2HRW4_9PLEO</name>
<evidence type="ECO:0000313" key="2">
    <source>
        <dbReference type="Proteomes" id="UP001153331"/>
    </source>
</evidence>
<organism evidence="1 2">
    <name type="scientific">Boeremia exigua</name>
    <dbReference type="NCBI Taxonomy" id="749465"/>
    <lineage>
        <taxon>Eukaryota</taxon>
        <taxon>Fungi</taxon>
        <taxon>Dikarya</taxon>
        <taxon>Ascomycota</taxon>
        <taxon>Pezizomycotina</taxon>
        <taxon>Dothideomycetes</taxon>
        <taxon>Pleosporomycetidae</taxon>
        <taxon>Pleosporales</taxon>
        <taxon>Pleosporineae</taxon>
        <taxon>Didymellaceae</taxon>
        <taxon>Boeremia</taxon>
    </lineage>
</organism>